<dbReference type="InterPro" id="IPR035940">
    <property type="entry name" value="CAP_sf"/>
</dbReference>
<reference evidence="3 4" key="1">
    <citation type="submission" date="2018-08" db="EMBL/GenBank/DDBJ databases">
        <title>Genomic Encyclopedia of Archaeal and Bacterial Type Strains, Phase II (KMG-II): from individual species to whole genera.</title>
        <authorList>
            <person name="Goeker M."/>
        </authorList>
    </citation>
    <scope>NUCLEOTIDE SEQUENCE [LARGE SCALE GENOMIC DNA]</scope>
    <source>
        <strain evidence="3 4">DSM 5002</strain>
    </source>
</reference>
<accession>A0A397Q2U5</accession>
<dbReference type="InterPro" id="IPR014044">
    <property type="entry name" value="CAP_dom"/>
</dbReference>
<dbReference type="CDD" id="cd05379">
    <property type="entry name" value="CAP_bacterial"/>
    <property type="match status" value="1"/>
</dbReference>
<dbReference type="EMBL" id="QXDF01000001">
    <property type="protein sequence ID" value="RIA55686.1"/>
    <property type="molecule type" value="Genomic_DNA"/>
</dbReference>
<keyword evidence="4" id="KW-1185">Reference proteome</keyword>
<name>A0A397Q2U5_9HYPH</name>
<sequence length="214" mass="23173">MRGAKRLVPLAAVLLISGPLGGCAVNTGLMGSFADQTSDQQAVKQVKKTENDAEPSLSQRLSALWNRATASSEDDELETVAPAESFEPAEALALVNRYREDNGLPPLDLDPQLEQAALAHAQDLADHDRISHFGSDGSDPWERVQRTGYDPKVAAENVGTGQLTFGELFREWKRSPDHNSNLLLPDATHMGVAVVQNPDTQFKTFWSLVVGAPS</sequence>
<organism evidence="3 4">
    <name type="scientific">Dichotomicrobium thermohalophilum</name>
    <dbReference type="NCBI Taxonomy" id="933063"/>
    <lineage>
        <taxon>Bacteria</taxon>
        <taxon>Pseudomonadati</taxon>
        <taxon>Pseudomonadota</taxon>
        <taxon>Alphaproteobacteria</taxon>
        <taxon>Hyphomicrobiales</taxon>
        <taxon>Hyphomicrobiaceae</taxon>
        <taxon>Dichotomicrobium</taxon>
    </lineage>
</organism>
<gene>
    <name evidence="3" type="ORF">BXY53_0756</name>
</gene>
<dbReference type="Gene3D" id="3.40.33.10">
    <property type="entry name" value="CAP"/>
    <property type="match status" value="1"/>
</dbReference>
<feature type="domain" description="SCP" evidence="2">
    <location>
        <begin position="92"/>
        <end position="208"/>
    </location>
</feature>
<keyword evidence="1" id="KW-0732">Signal</keyword>
<dbReference type="Proteomes" id="UP000266273">
    <property type="component" value="Unassembled WGS sequence"/>
</dbReference>
<comment type="caution">
    <text evidence="3">The sequence shown here is derived from an EMBL/GenBank/DDBJ whole genome shotgun (WGS) entry which is preliminary data.</text>
</comment>
<proteinExistence type="predicted"/>
<feature type="chain" id="PRO_5017391580" evidence="1">
    <location>
        <begin position="25"/>
        <end position="214"/>
    </location>
</feature>
<evidence type="ECO:0000259" key="2">
    <source>
        <dbReference type="Pfam" id="PF00188"/>
    </source>
</evidence>
<evidence type="ECO:0000313" key="3">
    <source>
        <dbReference type="EMBL" id="RIA55686.1"/>
    </source>
</evidence>
<protein>
    <submittedName>
        <fullName evidence="3">Cysteine-rich secretory protein family protein</fullName>
    </submittedName>
</protein>
<dbReference type="PANTHER" id="PTHR31157:SF1">
    <property type="entry name" value="SCP DOMAIN-CONTAINING PROTEIN"/>
    <property type="match status" value="1"/>
</dbReference>
<evidence type="ECO:0000256" key="1">
    <source>
        <dbReference type="SAM" id="SignalP"/>
    </source>
</evidence>
<dbReference type="AlphaFoldDB" id="A0A397Q2U5"/>
<dbReference type="Pfam" id="PF00188">
    <property type="entry name" value="CAP"/>
    <property type="match status" value="1"/>
</dbReference>
<dbReference type="SUPFAM" id="SSF55797">
    <property type="entry name" value="PR-1-like"/>
    <property type="match status" value="1"/>
</dbReference>
<dbReference type="PANTHER" id="PTHR31157">
    <property type="entry name" value="SCP DOMAIN-CONTAINING PROTEIN"/>
    <property type="match status" value="1"/>
</dbReference>
<evidence type="ECO:0000313" key="4">
    <source>
        <dbReference type="Proteomes" id="UP000266273"/>
    </source>
</evidence>
<dbReference type="OrthoDB" id="7852865at2"/>
<feature type="signal peptide" evidence="1">
    <location>
        <begin position="1"/>
        <end position="24"/>
    </location>
</feature>